<comment type="caution">
    <text evidence="3">The sequence shown here is derived from an EMBL/GenBank/DDBJ whole genome shotgun (WGS) entry which is preliminary data.</text>
</comment>
<gene>
    <name evidence="3" type="ORF">RHSIM_Rhsim12G0009300</name>
</gene>
<sequence length="233" mass="27087">MKAWEAAKKRADSLFGPTHVAHEEEDDDNEDNENPDRGHEKGDIYNADRVLANGNYYTGHWSDNFPHGLGPLGKYLWTDGCMYIGEWYGPYGGKTMGKRKVQLAFWGHLRRRIQEQLHGRKRHVHGIRWRDVQGALGHEFEARSQDQELRERGLLRWRMVSRVSRRSWFGGYREDGFPKGNGTLRWANGSTYVGNWNRDPNEQNGTYFPFGSSTPEENLDWDPQDVFNVDLSD</sequence>
<dbReference type="AlphaFoldDB" id="A0A834G3Y3"/>
<feature type="compositionally biased region" description="Acidic residues" evidence="2">
    <location>
        <begin position="23"/>
        <end position="33"/>
    </location>
</feature>
<dbReference type="SUPFAM" id="SSF82185">
    <property type="entry name" value="Histone H3 K4-specific methyltransferase SET7/9 N-terminal domain"/>
    <property type="match status" value="2"/>
</dbReference>
<feature type="compositionally biased region" description="Basic and acidic residues" evidence="2">
    <location>
        <begin position="1"/>
        <end position="12"/>
    </location>
</feature>
<evidence type="ECO:0000313" key="4">
    <source>
        <dbReference type="Proteomes" id="UP000626092"/>
    </source>
</evidence>
<dbReference type="Proteomes" id="UP000626092">
    <property type="component" value="Unassembled WGS sequence"/>
</dbReference>
<name>A0A834G3Y3_RHOSS</name>
<feature type="region of interest" description="Disordered" evidence="2">
    <location>
        <begin position="1"/>
        <end position="44"/>
    </location>
</feature>
<feature type="compositionally biased region" description="Basic and acidic residues" evidence="2">
    <location>
        <begin position="34"/>
        <end position="43"/>
    </location>
</feature>
<dbReference type="GO" id="GO:0016020">
    <property type="term" value="C:membrane"/>
    <property type="evidence" value="ECO:0007669"/>
    <property type="project" value="UniProtKB-ARBA"/>
</dbReference>
<dbReference type="InterPro" id="IPR003409">
    <property type="entry name" value="MORN"/>
</dbReference>
<organism evidence="3 4">
    <name type="scientific">Rhododendron simsii</name>
    <name type="common">Sims's rhododendron</name>
    <dbReference type="NCBI Taxonomy" id="118357"/>
    <lineage>
        <taxon>Eukaryota</taxon>
        <taxon>Viridiplantae</taxon>
        <taxon>Streptophyta</taxon>
        <taxon>Embryophyta</taxon>
        <taxon>Tracheophyta</taxon>
        <taxon>Spermatophyta</taxon>
        <taxon>Magnoliopsida</taxon>
        <taxon>eudicotyledons</taxon>
        <taxon>Gunneridae</taxon>
        <taxon>Pentapetalae</taxon>
        <taxon>asterids</taxon>
        <taxon>Ericales</taxon>
        <taxon>Ericaceae</taxon>
        <taxon>Ericoideae</taxon>
        <taxon>Rhodoreae</taxon>
        <taxon>Rhododendron</taxon>
    </lineage>
</organism>
<keyword evidence="4" id="KW-1185">Reference proteome</keyword>
<protein>
    <submittedName>
        <fullName evidence="3">Uncharacterized protein</fullName>
    </submittedName>
</protein>
<proteinExistence type="predicted"/>
<dbReference type="EMBL" id="WJXA01000012">
    <property type="protein sequence ID" value="KAF7123722.1"/>
    <property type="molecule type" value="Genomic_DNA"/>
</dbReference>
<evidence type="ECO:0000256" key="2">
    <source>
        <dbReference type="SAM" id="MobiDB-lite"/>
    </source>
</evidence>
<evidence type="ECO:0000313" key="3">
    <source>
        <dbReference type="EMBL" id="KAF7123722.1"/>
    </source>
</evidence>
<evidence type="ECO:0000256" key="1">
    <source>
        <dbReference type="ARBA" id="ARBA00022737"/>
    </source>
</evidence>
<keyword evidence="1" id="KW-0677">Repeat</keyword>
<reference evidence="3" key="1">
    <citation type="submission" date="2019-11" db="EMBL/GenBank/DDBJ databases">
        <authorList>
            <person name="Liu Y."/>
            <person name="Hou J."/>
            <person name="Li T.-Q."/>
            <person name="Guan C.-H."/>
            <person name="Wu X."/>
            <person name="Wu H.-Z."/>
            <person name="Ling F."/>
            <person name="Zhang R."/>
            <person name="Shi X.-G."/>
            <person name="Ren J.-P."/>
            <person name="Chen E.-F."/>
            <person name="Sun J.-M."/>
        </authorList>
    </citation>
    <scope>NUCLEOTIDE SEQUENCE</scope>
    <source>
        <strain evidence="3">Adult_tree_wgs_1</strain>
        <tissue evidence="3">Leaves</tissue>
    </source>
</reference>
<dbReference type="Pfam" id="PF02493">
    <property type="entry name" value="MORN"/>
    <property type="match status" value="3"/>
</dbReference>
<dbReference type="OrthoDB" id="1779985at2759"/>
<accession>A0A834G3Y3</accession>